<dbReference type="EMBL" id="VAFM01000002">
    <property type="protein sequence ID" value="TKW60416.1"/>
    <property type="molecule type" value="Genomic_DNA"/>
</dbReference>
<evidence type="ECO:0000256" key="7">
    <source>
        <dbReference type="ARBA" id="ARBA00023065"/>
    </source>
</evidence>
<evidence type="ECO:0000256" key="3">
    <source>
        <dbReference type="ARBA" id="ARBA00022448"/>
    </source>
</evidence>
<dbReference type="Proteomes" id="UP000320948">
    <property type="component" value="Unassembled WGS sequence"/>
</dbReference>
<dbReference type="GO" id="GO:0015288">
    <property type="term" value="F:porin activity"/>
    <property type="evidence" value="ECO:0007669"/>
    <property type="project" value="UniProtKB-KW"/>
</dbReference>
<organism evidence="14 15">
    <name type="scientific">Blastochloris viridis</name>
    <name type="common">Rhodopseudomonas viridis</name>
    <dbReference type="NCBI Taxonomy" id="1079"/>
    <lineage>
        <taxon>Bacteria</taxon>
        <taxon>Pseudomonadati</taxon>
        <taxon>Pseudomonadota</taxon>
        <taxon>Alphaproteobacteria</taxon>
        <taxon>Hyphomicrobiales</taxon>
        <taxon>Blastochloridaceae</taxon>
        <taxon>Blastochloris</taxon>
    </lineage>
</organism>
<feature type="chain" id="PRO_5026988623" evidence="12">
    <location>
        <begin position="22"/>
        <end position="370"/>
    </location>
</feature>
<keyword evidence="4" id="KW-1134">Transmembrane beta strand</keyword>
<feature type="region of interest" description="Disordered" evidence="11">
    <location>
        <begin position="80"/>
        <end position="100"/>
    </location>
</feature>
<comment type="subcellular location">
    <subcellularLocation>
        <location evidence="1">Cell outer membrane</location>
        <topology evidence="1">Multi-pass membrane protein</topology>
    </subcellularLocation>
</comment>
<keyword evidence="6 12" id="KW-0732">Signal</keyword>
<dbReference type="Gene3D" id="2.40.160.10">
    <property type="entry name" value="Porin"/>
    <property type="match status" value="1"/>
</dbReference>
<dbReference type="SUPFAM" id="SSF56935">
    <property type="entry name" value="Porins"/>
    <property type="match status" value="1"/>
</dbReference>
<evidence type="ECO:0000256" key="2">
    <source>
        <dbReference type="ARBA" id="ARBA00011233"/>
    </source>
</evidence>
<keyword evidence="3" id="KW-0813">Transport</keyword>
<evidence type="ECO:0000256" key="9">
    <source>
        <dbReference type="ARBA" id="ARBA00023136"/>
    </source>
</evidence>
<keyword evidence="8" id="KW-0626">Porin</keyword>
<protein>
    <submittedName>
        <fullName evidence="14">Porin</fullName>
    </submittedName>
</protein>
<accession>A0A6N4RBJ2</accession>
<keyword evidence="5" id="KW-0812">Transmembrane</keyword>
<dbReference type="Pfam" id="PF13609">
    <property type="entry name" value="Porin_4"/>
    <property type="match status" value="1"/>
</dbReference>
<dbReference type="InterPro" id="IPR023614">
    <property type="entry name" value="Porin_dom_sf"/>
</dbReference>
<evidence type="ECO:0000256" key="4">
    <source>
        <dbReference type="ARBA" id="ARBA00022452"/>
    </source>
</evidence>
<dbReference type="PANTHER" id="PTHR34501">
    <property type="entry name" value="PROTEIN YDDL-RELATED"/>
    <property type="match status" value="1"/>
</dbReference>
<feature type="domain" description="Porin" evidence="13">
    <location>
        <begin position="8"/>
        <end position="346"/>
    </location>
</feature>
<dbReference type="GO" id="GO:0046930">
    <property type="term" value="C:pore complex"/>
    <property type="evidence" value="ECO:0007669"/>
    <property type="project" value="UniProtKB-KW"/>
</dbReference>
<comment type="caution">
    <text evidence="14">The sequence shown here is derived from an EMBL/GenBank/DDBJ whole genome shotgun (WGS) entry which is preliminary data.</text>
</comment>
<dbReference type="AlphaFoldDB" id="A0A6N4RBJ2"/>
<dbReference type="GO" id="GO:0006811">
    <property type="term" value="P:monoatomic ion transport"/>
    <property type="evidence" value="ECO:0007669"/>
    <property type="project" value="UniProtKB-KW"/>
</dbReference>
<evidence type="ECO:0000256" key="6">
    <source>
        <dbReference type="ARBA" id="ARBA00022729"/>
    </source>
</evidence>
<evidence type="ECO:0000313" key="15">
    <source>
        <dbReference type="Proteomes" id="UP000320948"/>
    </source>
</evidence>
<dbReference type="InterPro" id="IPR050298">
    <property type="entry name" value="Gram-neg_bact_OMP"/>
</dbReference>
<evidence type="ECO:0000256" key="8">
    <source>
        <dbReference type="ARBA" id="ARBA00023114"/>
    </source>
</evidence>
<gene>
    <name evidence="14" type="ORF">DI628_05740</name>
</gene>
<dbReference type="InterPro" id="IPR033900">
    <property type="entry name" value="Gram_neg_porin_domain"/>
</dbReference>
<evidence type="ECO:0000256" key="5">
    <source>
        <dbReference type="ARBA" id="ARBA00022692"/>
    </source>
</evidence>
<reference evidence="14 15" key="1">
    <citation type="journal article" date="2017" name="Nat. Commun.">
        <title>In situ click chemistry generation of cyclooxygenase-2 inhibitors.</title>
        <authorList>
            <person name="Bhardwaj A."/>
            <person name="Kaur J."/>
            <person name="Wuest M."/>
            <person name="Wuest F."/>
        </authorList>
    </citation>
    <scope>NUCLEOTIDE SEQUENCE [LARGE SCALE GENOMIC DNA]</scope>
    <source>
        <strain evidence="14">S2_018_000_R2_106</strain>
    </source>
</reference>
<evidence type="ECO:0000256" key="11">
    <source>
        <dbReference type="SAM" id="MobiDB-lite"/>
    </source>
</evidence>
<sequence length="370" mass="38215">MRSPLLFAALATAAMPLAANAVDVKLYGNVSKAAMGYDDGIDNEFTVVDDNNLSTRIGVAGEQKLDNGLTASVLLEAQSQSNGSQSITQNTVTGQSHTPVNTTGTLEERMARVGLSSEHGALFIGNQDIATDDVLVHDLAAAGSMVNSQIAAFGGGLQFRTSAGTAVNVAGTDLTPNDFALGNNGDLASANSVRFNTATYNGFNGSLSASQGGNMDAIIRYANSFGDFQIDTALGHTFVNDQTTTGSDELTGATSGSASVKHSSGLGATVAYTTQHLSNKSAGVDEAEGYYGKVGYAWGAYGVAAEYGKFKNPVASATKQEMDVYGIGADRDLGNGVSVGGLYRNLSADVDGISNIEDINVYTVSMRVKF</sequence>
<proteinExistence type="predicted"/>
<dbReference type="GO" id="GO:0009279">
    <property type="term" value="C:cell outer membrane"/>
    <property type="evidence" value="ECO:0007669"/>
    <property type="project" value="UniProtKB-SubCell"/>
</dbReference>
<feature type="signal peptide" evidence="12">
    <location>
        <begin position="1"/>
        <end position="21"/>
    </location>
</feature>
<dbReference type="PANTHER" id="PTHR34501:SF9">
    <property type="entry name" value="MAJOR OUTER MEMBRANE PROTEIN P.IA"/>
    <property type="match status" value="1"/>
</dbReference>
<keyword evidence="10" id="KW-0998">Cell outer membrane</keyword>
<keyword evidence="7" id="KW-0406">Ion transport</keyword>
<evidence type="ECO:0000256" key="1">
    <source>
        <dbReference type="ARBA" id="ARBA00004571"/>
    </source>
</evidence>
<evidence type="ECO:0000313" key="14">
    <source>
        <dbReference type="EMBL" id="TKW60416.1"/>
    </source>
</evidence>
<keyword evidence="9" id="KW-0472">Membrane</keyword>
<name>A0A6N4RBJ2_BLAVI</name>
<evidence type="ECO:0000259" key="13">
    <source>
        <dbReference type="Pfam" id="PF13609"/>
    </source>
</evidence>
<evidence type="ECO:0000256" key="10">
    <source>
        <dbReference type="ARBA" id="ARBA00023237"/>
    </source>
</evidence>
<comment type="subunit">
    <text evidence="2">Homotrimer.</text>
</comment>
<evidence type="ECO:0000256" key="12">
    <source>
        <dbReference type="SAM" id="SignalP"/>
    </source>
</evidence>